<dbReference type="STRING" id="867903.ThesuDRAFT_01550"/>
<dbReference type="RefSeq" id="WP_006903822.1">
    <property type="nucleotide sequence ID" value="NZ_JH976535.1"/>
</dbReference>
<dbReference type="eggNOG" id="COG4721">
    <property type="taxonomic scope" value="Bacteria"/>
</dbReference>
<keyword evidence="1" id="KW-0812">Transmembrane</keyword>
<dbReference type="AlphaFoldDB" id="K6P411"/>
<gene>
    <name evidence="2" type="ORF">ThesuDRAFT_01550</name>
</gene>
<dbReference type="Proteomes" id="UP000005710">
    <property type="component" value="Unassembled WGS sequence"/>
</dbReference>
<evidence type="ECO:0000313" key="3">
    <source>
        <dbReference type="Proteomes" id="UP000005710"/>
    </source>
</evidence>
<comment type="caution">
    <text evidence="2">The sequence shown here is derived from an EMBL/GenBank/DDBJ whole genome shotgun (WGS) entry which is preliminary data.</text>
</comment>
<proteinExistence type="predicted"/>
<dbReference type="Pfam" id="PF09819">
    <property type="entry name" value="ABC_cobalt"/>
    <property type="match status" value="1"/>
</dbReference>
<protein>
    <submittedName>
        <fullName evidence="2">Membrane protein</fullName>
    </submittedName>
</protein>
<dbReference type="InterPro" id="IPR017195">
    <property type="entry name" value="ABC_thiamin-permease_prd"/>
</dbReference>
<dbReference type="PROSITE" id="PS51257">
    <property type="entry name" value="PROKAR_LIPOPROTEIN"/>
    <property type="match status" value="1"/>
</dbReference>
<dbReference type="EMBL" id="AENY02000002">
    <property type="protein sequence ID" value="EKP95790.1"/>
    <property type="molecule type" value="Genomic_DNA"/>
</dbReference>
<organism evidence="2 3">
    <name type="scientific">Thermaerobacter subterraneus DSM 13965</name>
    <dbReference type="NCBI Taxonomy" id="867903"/>
    <lineage>
        <taxon>Bacteria</taxon>
        <taxon>Bacillati</taxon>
        <taxon>Bacillota</taxon>
        <taxon>Clostridia</taxon>
        <taxon>Eubacteriales</taxon>
        <taxon>Clostridiales Family XVII. Incertae Sedis</taxon>
        <taxon>Thermaerobacter</taxon>
    </lineage>
</organism>
<keyword evidence="1" id="KW-0472">Membrane</keyword>
<name>K6P411_9FIRM</name>
<evidence type="ECO:0000256" key="1">
    <source>
        <dbReference type="SAM" id="Phobius"/>
    </source>
</evidence>
<reference evidence="2" key="1">
    <citation type="submission" date="2010-10" db="EMBL/GenBank/DDBJ databases">
        <authorList>
            <consortium name="US DOE Joint Genome Institute (JGI-PGF)"/>
            <person name="Lucas S."/>
            <person name="Copeland A."/>
            <person name="Lapidus A."/>
            <person name="Bruce D."/>
            <person name="Goodwin L."/>
            <person name="Pitluck S."/>
            <person name="Kyrpides N."/>
            <person name="Mavromatis K."/>
            <person name="Detter J.C."/>
            <person name="Han C."/>
            <person name="Land M."/>
            <person name="Hauser L."/>
            <person name="Markowitz V."/>
            <person name="Cheng J.-F."/>
            <person name="Hugenholtz P."/>
            <person name="Woyke T."/>
            <person name="Wu D."/>
            <person name="Pukall R."/>
            <person name="Wahrenburg C."/>
            <person name="Brambilla E."/>
            <person name="Klenk H.-P."/>
            <person name="Eisen J.A."/>
        </authorList>
    </citation>
    <scope>NUCLEOTIDE SEQUENCE [LARGE SCALE GENOMIC DNA]</scope>
    <source>
        <strain evidence="2">DSM 13965</strain>
    </source>
</reference>
<sequence>MAGSSRHLQFREIVILTFIAAACSVVFINAWTLWSVAQAVHPVLAETTYGIWFVASTLAAYIIQKPGVAFVAELAAAAGELVLGSPDVLWVLLYGGLQGLGAEAAFALLRYRRFDLPVLALSGALAAVASIPLDAVTGYFTGMQPGVLAGAVAVRLLSGAVVAGVFTKVLVDGLARTGALNGFAVVRNRRDRGAGLAG</sequence>
<keyword evidence="1" id="KW-1133">Transmembrane helix</keyword>
<feature type="transmembrane region" description="Helical" evidence="1">
    <location>
        <begin position="146"/>
        <end position="166"/>
    </location>
</feature>
<keyword evidence="3" id="KW-1185">Reference proteome</keyword>
<dbReference type="HOGENOM" id="CLU_089225_1_0_9"/>
<feature type="transmembrane region" description="Helical" evidence="1">
    <location>
        <begin position="88"/>
        <end position="109"/>
    </location>
</feature>
<reference evidence="2" key="2">
    <citation type="submission" date="2012-10" db="EMBL/GenBank/DDBJ databases">
        <title>Improved high-quality draft of Thermaerobacter subterraneus C21, DSM 13965.</title>
        <authorList>
            <consortium name="DOE Joint Genome Institute"/>
            <person name="Eisen J."/>
            <person name="Huntemann M."/>
            <person name="Wei C.-L."/>
            <person name="Han J."/>
            <person name="Detter J.C."/>
            <person name="Han C."/>
            <person name="Tapia R."/>
            <person name="Chen A."/>
            <person name="Kyrpides N."/>
            <person name="Mavromatis K."/>
            <person name="Markowitz V."/>
            <person name="Szeto E."/>
            <person name="Ivanova N."/>
            <person name="Mikhailova N."/>
            <person name="Ovchinnikova G."/>
            <person name="Pagani I."/>
            <person name="Pati A."/>
            <person name="Goodwin L."/>
            <person name="Nordberg H.P."/>
            <person name="Cantor M.N."/>
            <person name="Hua S.X."/>
            <person name="Woyke T."/>
            <person name="Eisen J."/>
            <person name="Klenk H.-P."/>
        </authorList>
    </citation>
    <scope>NUCLEOTIDE SEQUENCE [LARGE SCALE GENOMIC DNA]</scope>
    <source>
        <strain evidence="2">DSM 13965</strain>
    </source>
</reference>
<feature type="transmembrane region" description="Helical" evidence="1">
    <location>
        <begin position="12"/>
        <end position="34"/>
    </location>
</feature>
<dbReference type="PIRSF" id="PIRSF037394">
    <property type="entry name" value="ABC_thiamine-permease_YkoE_prd"/>
    <property type="match status" value="1"/>
</dbReference>
<feature type="transmembrane region" description="Helical" evidence="1">
    <location>
        <begin position="116"/>
        <end position="140"/>
    </location>
</feature>
<dbReference type="OrthoDB" id="8017424at2"/>
<evidence type="ECO:0000313" key="2">
    <source>
        <dbReference type="EMBL" id="EKP95790.1"/>
    </source>
</evidence>
<accession>K6P411</accession>